<dbReference type="EMBL" id="MEHA01000004">
    <property type="protein sequence ID" value="ODR53464.1"/>
    <property type="molecule type" value="Genomic_DNA"/>
</dbReference>
<protein>
    <submittedName>
        <fullName evidence="7">ATP-dependent DNA helicase PcrA</fullName>
        <ecNumber evidence="7">3.6.4.12</ecNumber>
    </submittedName>
</protein>
<dbReference type="EMBL" id="MEHD01000019">
    <property type="protein sequence ID" value="ODR58645.1"/>
    <property type="molecule type" value="Genomic_DNA"/>
</dbReference>
<dbReference type="Proteomes" id="UP000094271">
    <property type="component" value="Unassembled WGS sequence"/>
</dbReference>
<dbReference type="GO" id="GO:0005829">
    <property type="term" value="C:cytosol"/>
    <property type="evidence" value="ECO:0007669"/>
    <property type="project" value="TreeGrafter"/>
</dbReference>
<evidence type="ECO:0000256" key="4">
    <source>
        <dbReference type="ARBA" id="ARBA00022840"/>
    </source>
</evidence>
<organism evidence="7 10">
    <name type="scientific">Eisenbergiella tayi</name>
    <dbReference type="NCBI Taxonomy" id="1432052"/>
    <lineage>
        <taxon>Bacteria</taxon>
        <taxon>Bacillati</taxon>
        <taxon>Bacillota</taxon>
        <taxon>Clostridia</taxon>
        <taxon>Lachnospirales</taxon>
        <taxon>Lachnospiraceae</taxon>
        <taxon>Eisenbergiella</taxon>
    </lineage>
</organism>
<dbReference type="Pfam" id="PF00580">
    <property type="entry name" value="UvrD-helicase"/>
    <property type="match status" value="1"/>
</dbReference>
<evidence type="ECO:0000313" key="7">
    <source>
        <dbReference type="EMBL" id="ODM04513.1"/>
    </source>
</evidence>
<comment type="caution">
    <text evidence="7">The sequence shown here is derived from an EMBL/GenBank/DDBJ whole genome shotgun (WGS) entry which is preliminary data.</text>
</comment>
<dbReference type="GO" id="GO:0005524">
    <property type="term" value="F:ATP binding"/>
    <property type="evidence" value="ECO:0007669"/>
    <property type="project" value="UniProtKB-UniRule"/>
</dbReference>
<dbReference type="EC" id="3.6.4.12" evidence="7"/>
<evidence type="ECO:0000313" key="8">
    <source>
        <dbReference type="EMBL" id="ODR53464.1"/>
    </source>
</evidence>
<evidence type="ECO:0000256" key="2">
    <source>
        <dbReference type="ARBA" id="ARBA00022801"/>
    </source>
</evidence>
<accession>A0A1E3A6Y1</accession>
<evidence type="ECO:0000256" key="5">
    <source>
        <dbReference type="PROSITE-ProRule" id="PRU00560"/>
    </source>
</evidence>
<feature type="domain" description="UvrD-like helicase ATP-binding" evidence="6">
    <location>
        <begin position="1"/>
        <end position="245"/>
    </location>
</feature>
<dbReference type="SUPFAM" id="SSF52540">
    <property type="entry name" value="P-loop containing nucleoside triphosphate hydrolases"/>
    <property type="match status" value="1"/>
</dbReference>
<dbReference type="Proteomes" id="UP000094869">
    <property type="component" value="Unassembled WGS sequence"/>
</dbReference>
<dbReference type="PANTHER" id="PTHR11070">
    <property type="entry name" value="UVRD / RECB / PCRA DNA HELICASE FAMILY MEMBER"/>
    <property type="match status" value="1"/>
</dbReference>
<dbReference type="GO" id="GO:0000725">
    <property type="term" value="P:recombinational repair"/>
    <property type="evidence" value="ECO:0007669"/>
    <property type="project" value="TreeGrafter"/>
</dbReference>
<dbReference type="PROSITE" id="PS51198">
    <property type="entry name" value="UVRD_HELICASE_ATP_BIND"/>
    <property type="match status" value="1"/>
</dbReference>
<evidence type="ECO:0000313" key="9">
    <source>
        <dbReference type="EMBL" id="ODR58645.1"/>
    </source>
</evidence>
<keyword evidence="12" id="KW-1185">Reference proteome</keyword>
<dbReference type="GO" id="GO:0003677">
    <property type="term" value="F:DNA binding"/>
    <property type="evidence" value="ECO:0007669"/>
    <property type="project" value="InterPro"/>
</dbReference>
<dbReference type="Gene3D" id="3.40.50.300">
    <property type="entry name" value="P-loop containing nucleotide triphosphate hydrolases"/>
    <property type="match status" value="1"/>
</dbReference>
<dbReference type="EMBL" id="MCGH01000003">
    <property type="protein sequence ID" value="ODM04513.1"/>
    <property type="molecule type" value="Genomic_DNA"/>
</dbReference>
<feature type="binding site" evidence="5">
    <location>
        <begin position="14"/>
        <end position="21"/>
    </location>
    <ligand>
        <name>ATP</name>
        <dbReference type="ChEBI" id="CHEBI:30616"/>
    </ligand>
</feature>
<keyword evidence="4 5" id="KW-0067">ATP-binding</keyword>
<dbReference type="RefSeq" id="WP_069154637.1">
    <property type="nucleotide sequence ID" value="NZ_JAQCZP010000001.1"/>
</dbReference>
<dbReference type="GO" id="GO:0043138">
    <property type="term" value="F:3'-5' DNA helicase activity"/>
    <property type="evidence" value="ECO:0007669"/>
    <property type="project" value="TreeGrafter"/>
</dbReference>
<evidence type="ECO:0000313" key="11">
    <source>
        <dbReference type="Proteomes" id="UP000094271"/>
    </source>
</evidence>
<dbReference type="OrthoDB" id="9765670at2"/>
<evidence type="ECO:0000313" key="10">
    <source>
        <dbReference type="Proteomes" id="UP000094067"/>
    </source>
</evidence>
<evidence type="ECO:0000256" key="3">
    <source>
        <dbReference type="ARBA" id="ARBA00022806"/>
    </source>
</evidence>
<evidence type="ECO:0000256" key="1">
    <source>
        <dbReference type="ARBA" id="ARBA00022741"/>
    </source>
</evidence>
<dbReference type="Proteomes" id="UP000094067">
    <property type="component" value="Unassembled WGS sequence"/>
</dbReference>
<reference evidence="7 10" key="1">
    <citation type="submission" date="2016-07" db="EMBL/GenBank/DDBJ databases">
        <title>Characterization of isolates of Eisenbergiella tayi derived from blood cultures, using whole genome sequencing.</title>
        <authorList>
            <person name="Burdz T."/>
            <person name="Wiebe D."/>
            <person name="Huynh C."/>
            <person name="Bernard K."/>
        </authorList>
    </citation>
    <scope>NUCLEOTIDE SEQUENCE [LARGE SCALE GENOMIC DNA]</scope>
    <source>
        <strain evidence="7 10">NML 110608</strain>
    </source>
</reference>
<dbReference type="AlphaFoldDB" id="A0A1E3A6Y1"/>
<dbReference type="PANTHER" id="PTHR11070:SF3">
    <property type="entry name" value="DNA 3'-5' HELICASE"/>
    <property type="match status" value="1"/>
</dbReference>
<name>A0A1E3A6Y1_9FIRM</name>
<proteinExistence type="predicted"/>
<evidence type="ECO:0000259" key="6">
    <source>
        <dbReference type="PROSITE" id="PS51198"/>
    </source>
</evidence>
<keyword evidence="1 5" id="KW-0547">Nucleotide-binding</keyword>
<keyword evidence="3 5" id="KW-0347">Helicase</keyword>
<dbReference type="InterPro" id="IPR027417">
    <property type="entry name" value="P-loop_NTPase"/>
</dbReference>
<dbReference type="PATRIC" id="fig|1432052.4.peg.5916"/>
<reference evidence="8 11" key="3">
    <citation type="submission" date="2016-08" db="EMBL/GenBank/DDBJ databases">
        <authorList>
            <person name="Seilhamer J.J."/>
        </authorList>
    </citation>
    <scope>NUCLEOTIDE SEQUENCE [LARGE SCALE GENOMIC DNA]</scope>
    <source>
        <strain evidence="8 11">NML150140-1</strain>
    </source>
</reference>
<gene>
    <name evidence="7" type="primary">pcrA_5</name>
    <name evidence="8" type="ORF">BEI59_07135</name>
    <name evidence="7" type="ORF">BEI61_05320</name>
    <name evidence="9" type="ORF">BEI63_09120</name>
</gene>
<evidence type="ECO:0000313" key="12">
    <source>
        <dbReference type="Proteomes" id="UP000094869"/>
    </source>
</evidence>
<sequence length="662" mass="78467">MADEISNNLFLINAPAGSGKTTTIYQTVQKIISEESTTAILCITYTRRAVEELRARLELNPVKIMTIHAFLWEFMKPYFSNSRIVDLYFEIYGEQIKNKIVDDTEKGEESRSWCRYVKKFNKLNFDTIKENVKFIYYNELEFNNLYYGGIGHDDLLSFSLNIIEKYPIIKTKMTECFRYIFIDEYQDTSANVLKLFYESVKGTETKLYLYGDRMQQIYDKYDGSFEEQFSHFDTSNKLRTNYRSSKKIVCVLNHLYNNKEYAQDIPKNKKASTDITPKLIITDNFKKQIMVQENLLQGNVLKLYITNQERFANMGAGNLYIQIDNLKNEEDEKIYGWGRKYSVSDVMTLEEDENPEPLFRLLLSIDKMLDYYKKKQYGNVIQMLRNRERKKDRFFQTVTLDIREHKDKIRLQKNLDKINEIYFQTTTATIGELLNCLNDLHVIRQAVLDMFSTAQYQEILQIPLKEFSGLCKGLGIREVSTQHGVKGEGHDKVFFIAEDNSHLGVDIYSFFKMKTEIDVEFQSFQKFYYEYQKEVENLKNMVSKDFLKSAEVYKEVIDEVRNHSKEIDEKFINNMYYQYLYKEFYDKSLNPKPTHKNIKEYVNINKAKKMLLAYKLFYVGCSRAKTELYVFVSKDKIKNFRNEFINTFQKIGFEICEDGNCN</sequence>
<keyword evidence="2 5" id="KW-0378">Hydrolase</keyword>
<reference evidence="9 12" key="2">
    <citation type="submission" date="2016-08" db="EMBL/GenBank/DDBJ databases">
        <title>Characterization of Isolates of Eisenbergiella tayi Derived from Blood Cultures, Using Whole Genome Sequencing.</title>
        <authorList>
            <person name="Bernier A.-M."/>
            <person name="Burdz T."/>
            <person name="Wiebe D."/>
            <person name="Bernard K."/>
        </authorList>
    </citation>
    <scope>NUCLEOTIDE SEQUENCE [LARGE SCALE GENOMIC DNA]</scope>
    <source>
        <strain evidence="9 12">NML120146</strain>
    </source>
</reference>
<dbReference type="GO" id="GO:0016787">
    <property type="term" value="F:hydrolase activity"/>
    <property type="evidence" value="ECO:0007669"/>
    <property type="project" value="UniProtKB-UniRule"/>
</dbReference>
<dbReference type="InterPro" id="IPR014016">
    <property type="entry name" value="UvrD-like_ATP-bd"/>
</dbReference>
<dbReference type="InterPro" id="IPR000212">
    <property type="entry name" value="DNA_helicase_UvrD/REP"/>
</dbReference>